<protein>
    <recommendedName>
        <fullName evidence="9">Cora-domain-containing protein</fullName>
    </recommendedName>
</protein>
<organism evidence="7 8">
    <name type="scientific">Lophiostoma macrostomum CBS 122681</name>
    <dbReference type="NCBI Taxonomy" id="1314788"/>
    <lineage>
        <taxon>Eukaryota</taxon>
        <taxon>Fungi</taxon>
        <taxon>Dikarya</taxon>
        <taxon>Ascomycota</taxon>
        <taxon>Pezizomycotina</taxon>
        <taxon>Dothideomycetes</taxon>
        <taxon>Pleosporomycetidae</taxon>
        <taxon>Pleosporales</taxon>
        <taxon>Lophiostomataceae</taxon>
        <taxon>Lophiostoma</taxon>
    </lineage>
</organism>
<comment type="subcellular location">
    <subcellularLocation>
        <location evidence="1">Membrane</location>
        <topology evidence="1">Multi-pass membrane protein</topology>
    </subcellularLocation>
</comment>
<dbReference type="InterPro" id="IPR045863">
    <property type="entry name" value="CorA_TM1_TM2"/>
</dbReference>
<evidence type="ECO:0000313" key="7">
    <source>
        <dbReference type="EMBL" id="KAF2648081.1"/>
    </source>
</evidence>
<dbReference type="PANTHER" id="PTHR47685">
    <property type="entry name" value="MAGNESIUM TRANSPORT PROTEIN CORA"/>
    <property type="match status" value="1"/>
</dbReference>
<feature type="transmembrane region" description="Helical" evidence="6">
    <location>
        <begin position="649"/>
        <end position="673"/>
    </location>
</feature>
<evidence type="ECO:0000256" key="6">
    <source>
        <dbReference type="SAM" id="Phobius"/>
    </source>
</evidence>
<evidence type="ECO:0000313" key="8">
    <source>
        <dbReference type="Proteomes" id="UP000799324"/>
    </source>
</evidence>
<dbReference type="Proteomes" id="UP000799324">
    <property type="component" value="Unassembled WGS sequence"/>
</dbReference>
<gene>
    <name evidence="7" type="ORF">K491DRAFT_261624</name>
</gene>
<dbReference type="GO" id="GO:0046873">
    <property type="term" value="F:metal ion transmembrane transporter activity"/>
    <property type="evidence" value="ECO:0007669"/>
    <property type="project" value="InterPro"/>
</dbReference>
<dbReference type="GO" id="GO:0016020">
    <property type="term" value="C:membrane"/>
    <property type="evidence" value="ECO:0007669"/>
    <property type="project" value="UniProtKB-SubCell"/>
</dbReference>
<dbReference type="PANTHER" id="PTHR47685:SF1">
    <property type="entry name" value="MAGNESIUM TRANSPORT PROTEIN CORA"/>
    <property type="match status" value="1"/>
</dbReference>
<dbReference type="Gene3D" id="1.20.58.340">
    <property type="entry name" value="Magnesium transport protein CorA, transmembrane region"/>
    <property type="match status" value="1"/>
</dbReference>
<proteinExistence type="predicted"/>
<dbReference type="OrthoDB" id="341259at2759"/>
<sequence>MHYAPKNYKKRTPRDLAENHRSRRHIAKLLRSRLVSGPDLRSQRVGSGSAPDTEDGKVACKNFQATITEVYASESSDQHWSVNVSIWTLLYGSKSLEEILQHVRPPAVEPQLPVCIWIHIPENNMIWVEDLFAKIGVDPTVWDETRPSVNPNRTITPHLGNKNIHTESVRSVFLPYLSYEANVRQDKRNECIQNADDAYRRHGLSSRTFSRSTTLAVPRTVTETTMTADTVRGELLQVPESKDADHYPHVPDLDDSDSDISEDFEVGNRDDLEEEEKALMRYYLNSPPALHVRRTLDQYYYHMLESTQDRDKDQVVSRWYQRVKGQSRHNILMVDQLWLWTTWKKPPKTTIKDIADIASAARKQQHLDSSGDGDGPKLAKDRYVVSCFPGRIGTKDALHRTTDDLRQIILDPHGRKRDPIQQPEDLISRILQTCFGTFDRLQDAESLRFFQMFEDSVSAIDDKETRLFGAFKRGSARLLELNSVNKYYEARKSELLINLLDIRNEIELLVEVKDIRDEINIILSVLHIQKSMVEQMTQDKSTIRGLLRNDTVENMVKADIDDFTKLDGQARSIQEKLNTLMDLKQKAANAWEAREARETAVAASKQGNTVMVFTVVTIVFLPLSFLSSFFTIGIAAFPKDAKSGETNWPLGFILALLFGISICVSLPLVLFALNMDAAKQKITELRRTRLSYIAIKFIDLLSPASTGNKTNSYRNYWRRRLQNYRNEYIKWRDDYIRGEAGDEDEVGGLAEMIRKMGPTDPFPLDVSHRRLFGSEDDEDVPLSRDTRRRARDIRTRVRGEDNETLVGG</sequence>
<dbReference type="InterPro" id="IPR002523">
    <property type="entry name" value="MgTranspt_CorA/ZnTranspt_ZntB"/>
</dbReference>
<dbReference type="InterPro" id="IPR050829">
    <property type="entry name" value="CorA_MIT"/>
</dbReference>
<keyword evidence="4 6" id="KW-0472">Membrane</keyword>
<keyword evidence="2 6" id="KW-0812">Transmembrane</keyword>
<evidence type="ECO:0008006" key="9">
    <source>
        <dbReference type="Google" id="ProtNLM"/>
    </source>
</evidence>
<evidence type="ECO:0000256" key="5">
    <source>
        <dbReference type="SAM" id="MobiDB-lite"/>
    </source>
</evidence>
<feature type="region of interest" description="Disordered" evidence="5">
    <location>
        <begin position="1"/>
        <end position="21"/>
    </location>
</feature>
<dbReference type="SUPFAM" id="SSF144083">
    <property type="entry name" value="Magnesium transport protein CorA, transmembrane region"/>
    <property type="match status" value="1"/>
</dbReference>
<reference evidence="7" key="1">
    <citation type="journal article" date="2020" name="Stud. Mycol.">
        <title>101 Dothideomycetes genomes: a test case for predicting lifestyles and emergence of pathogens.</title>
        <authorList>
            <person name="Haridas S."/>
            <person name="Albert R."/>
            <person name="Binder M."/>
            <person name="Bloem J."/>
            <person name="Labutti K."/>
            <person name="Salamov A."/>
            <person name="Andreopoulos B."/>
            <person name="Baker S."/>
            <person name="Barry K."/>
            <person name="Bills G."/>
            <person name="Bluhm B."/>
            <person name="Cannon C."/>
            <person name="Castanera R."/>
            <person name="Culley D."/>
            <person name="Daum C."/>
            <person name="Ezra D."/>
            <person name="Gonzalez J."/>
            <person name="Henrissat B."/>
            <person name="Kuo A."/>
            <person name="Liang C."/>
            <person name="Lipzen A."/>
            <person name="Lutzoni F."/>
            <person name="Magnuson J."/>
            <person name="Mondo S."/>
            <person name="Nolan M."/>
            <person name="Ohm R."/>
            <person name="Pangilinan J."/>
            <person name="Park H.-J."/>
            <person name="Ramirez L."/>
            <person name="Alfaro M."/>
            <person name="Sun H."/>
            <person name="Tritt A."/>
            <person name="Yoshinaga Y."/>
            <person name="Zwiers L.-H."/>
            <person name="Turgeon B."/>
            <person name="Goodwin S."/>
            <person name="Spatafora J."/>
            <person name="Crous P."/>
            <person name="Grigoriev I."/>
        </authorList>
    </citation>
    <scope>NUCLEOTIDE SEQUENCE</scope>
    <source>
        <strain evidence="7">CBS 122681</strain>
    </source>
</reference>
<keyword evidence="3 6" id="KW-1133">Transmembrane helix</keyword>
<name>A0A6A6SM66_9PLEO</name>
<dbReference type="Pfam" id="PF01544">
    <property type="entry name" value="CorA"/>
    <property type="match status" value="1"/>
</dbReference>
<dbReference type="AlphaFoldDB" id="A0A6A6SM66"/>
<evidence type="ECO:0000256" key="1">
    <source>
        <dbReference type="ARBA" id="ARBA00004141"/>
    </source>
</evidence>
<feature type="transmembrane region" description="Helical" evidence="6">
    <location>
        <begin position="610"/>
        <end position="637"/>
    </location>
</feature>
<evidence type="ECO:0000256" key="2">
    <source>
        <dbReference type="ARBA" id="ARBA00022692"/>
    </source>
</evidence>
<dbReference type="EMBL" id="MU004559">
    <property type="protein sequence ID" value="KAF2648081.1"/>
    <property type="molecule type" value="Genomic_DNA"/>
</dbReference>
<keyword evidence="8" id="KW-1185">Reference proteome</keyword>
<evidence type="ECO:0000256" key="3">
    <source>
        <dbReference type="ARBA" id="ARBA00022989"/>
    </source>
</evidence>
<evidence type="ECO:0000256" key="4">
    <source>
        <dbReference type="ARBA" id="ARBA00023136"/>
    </source>
</evidence>
<accession>A0A6A6SM66</accession>